<evidence type="ECO:0000256" key="4">
    <source>
        <dbReference type="ARBA" id="ARBA00012026"/>
    </source>
</evidence>
<proteinExistence type="inferred from homology"/>
<name>K1TD04_9ZZZZ</name>
<evidence type="ECO:0000256" key="5">
    <source>
        <dbReference type="ARBA" id="ARBA00022723"/>
    </source>
</evidence>
<comment type="similarity">
    <text evidence="3">Belongs to the BPG-independent phosphoglycerate mutase family.</text>
</comment>
<evidence type="ECO:0000313" key="10">
    <source>
        <dbReference type="EMBL" id="EKC67588.1"/>
    </source>
</evidence>
<dbReference type="EMBL" id="AJWY01006170">
    <property type="protein sequence ID" value="EKC67588.1"/>
    <property type="molecule type" value="Genomic_DNA"/>
</dbReference>
<evidence type="ECO:0000256" key="8">
    <source>
        <dbReference type="ARBA" id="ARBA00023235"/>
    </source>
</evidence>
<dbReference type="InterPro" id="IPR005995">
    <property type="entry name" value="Pgm_bpd_ind"/>
</dbReference>
<dbReference type="UniPathway" id="UPA00109">
    <property type="reaction ID" value="UER00186"/>
</dbReference>
<dbReference type="AlphaFoldDB" id="K1TD04"/>
<feature type="domain" description="BPG-independent PGAM N-terminal" evidence="9">
    <location>
        <begin position="2"/>
        <end position="213"/>
    </location>
</feature>
<evidence type="ECO:0000256" key="6">
    <source>
        <dbReference type="ARBA" id="ARBA00023152"/>
    </source>
</evidence>
<dbReference type="InterPro" id="IPR002591">
    <property type="entry name" value="Phosphodiest/P_Trfase"/>
</dbReference>
<dbReference type="GO" id="GO:0030145">
    <property type="term" value="F:manganese ion binding"/>
    <property type="evidence" value="ECO:0007669"/>
    <property type="project" value="InterPro"/>
</dbReference>
<dbReference type="EC" id="5.4.2.12" evidence="4"/>
<accession>K1TD04</accession>
<keyword evidence="6" id="KW-0324">Glycolysis</keyword>
<dbReference type="SUPFAM" id="SSF64158">
    <property type="entry name" value="2,3-Bisphosphoglycerate-independent phosphoglycerate mutase, substrate-binding domain"/>
    <property type="match status" value="1"/>
</dbReference>
<dbReference type="Pfam" id="PF01663">
    <property type="entry name" value="Phosphodiest"/>
    <property type="match status" value="1"/>
</dbReference>
<dbReference type="GO" id="GO:0005829">
    <property type="term" value="C:cytosol"/>
    <property type="evidence" value="ECO:0007669"/>
    <property type="project" value="TreeGrafter"/>
</dbReference>
<feature type="non-terminal residue" evidence="10">
    <location>
        <position position="1"/>
    </location>
</feature>
<gene>
    <name evidence="10" type="ORF">LEA_09226</name>
</gene>
<evidence type="ECO:0000256" key="2">
    <source>
        <dbReference type="ARBA" id="ARBA00004798"/>
    </source>
</evidence>
<keyword evidence="8" id="KW-0413">Isomerase</keyword>
<dbReference type="SUPFAM" id="SSF53649">
    <property type="entry name" value="Alkaline phosphatase-like"/>
    <property type="match status" value="1"/>
</dbReference>
<evidence type="ECO:0000256" key="1">
    <source>
        <dbReference type="ARBA" id="ARBA00001936"/>
    </source>
</evidence>
<dbReference type="InterPro" id="IPR036646">
    <property type="entry name" value="PGAM_B_sf"/>
</dbReference>
<dbReference type="InterPro" id="IPR011258">
    <property type="entry name" value="BPG-indep_PGM_N"/>
</dbReference>
<evidence type="ECO:0000256" key="3">
    <source>
        <dbReference type="ARBA" id="ARBA00008819"/>
    </source>
</evidence>
<dbReference type="Pfam" id="PF06415">
    <property type="entry name" value="iPGM_N"/>
    <property type="match status" value="1"/>
</dbReference>
<dbReference type="GO" id="GO:0006096">
    <property type="term" value="P:glycolytic process"/>
    <property type="evidence" value="ECO:0007669"/>
    <property type="project" value="UniProtKB-UniPathway"/>
</dbReference>
<comment type="pathway">
    <text evidence="2">Carbohydrate degradation; glycolysis; pyruvate from D-glyceraldehyde 3-phosphate: step 3/5.</text>
</comment>
<dbReference type="InterPro" id="IPR017850">
    <property type="entry name" value="Alkaline_phosphatase_core_sf"/>
</dbReference>
<dbReference type="Gene3D" id="3.40.1450.10">
    <property type="entry name" value="BPG-independent phosphoglycerate mutase, domain B"/>
    <property type="match status" value="1"/>
</dbReference>
<sequence length="427" mass="47573">RACRDDSILKNPEIVKAFEYAKSNGVSVHLMGLVSDGGVHSSLDHLLKLTDIADKYGIERTYVHCFMDGRDTDPYSGKGFIERLEKHMRERSTGVVASIVGRYYAMDRDKRWERVKVAYDLLVEGKGEHSSDMALAMQKSYDEGVTDEFVKPVVRIDEDGNPIGMIRPNDVVIFFNYRNDRAKELTIVLTQEDMPQQGMHTLPLYYCCMTPYDAKFEGLHILFDKENVADTIGEYVARQGLSQLRIAETEKYAHVTFFLNGGREEEFEGEDRILVASPKVATYDLQPEMSAYEVADKLVGALDRQKYDFICLNFANGDMVGHTGVYEAIEKAVKAVDACVAKVVEAALRNGYEVVQIADHGNADNAVNADGTPNTAHSLNPVPIVVVSDRVKTVRDGILADVAPTVLDLMGLEKPEAMTGHSLVEFK</sequence>
<dbReference type="FunFam" id="3.40.1450.10:FF:000002">
    <property type="entry name" value="2,3-bisphosphoglycerate-independent phosphoglycerate mutase"/>
    <property type="match status" value="1"/>
</dbReference>
<organism evidence="10">
    <name type="scientific">human gut metagenome</name>
    <dbReference type="NCBI Taxonomy" id="408170"/>
    <lineage>
        <taxon>unclassified sequences</taxon>
        <taxon>metagenomes</taxon>
        <taxon>organismal metagenomes</taxon>
    </lineage>
</organism>
<dbReference type="CDD" id="cd16010">
    <property type="entry name" value="iPGM"/>
    <property type="match status" value="1"/>
</dbReference>
<dbReference type="GO" id="GO:0006007">
    <property type="term" value="P:glucose catabolic process"/>
    <property type="evidence" value="ECO:0007669"/>
    <property type="project" value="InterPro"/>
</dbReference>
<keyword evidence="7" id="KW-0464">Manganese</keyword>
<dbReference type="PANTHER" id="PTHR31637">
    <property type="entry name" value="2,3-BISPHOSPHOGLYCERATE-INDEPENDENT PHOSPHOGLYCERATE MUTASE"/>
    <property type="match status" value="1"/>
</dbReference>
<comment type="caution">
    <text evidence="10">The sequence shown here is derived from an EMBL/GenBank/DDBJ whole genome shotgun (WGS) entry which is preliminary data.</text>
</comment>
<dbReference type="GO" id="GO:0004619">
    <property type="term" value="F:phosphoglycerate mutase activity"/>
    <property type="evidence" value="ECO:0007669"/>
    <property type="project" value="UniProtKB-EC"/>
</dbReference>
<reference evidence="10" key="1">
    <citation type="journal article" date="2013" name="Environ. Microbiol.">
        <title>Microbiota from the distal guts of lean and obese adolescents exhibit partial functional redundancy besides clear differences in community structure.</title>
        <authorList>
            <person name="Ferrer M."/>
            <person name="Ruiz A."/>
            <person name="Lanza F."/>
            <person name="Haange S.B."/>
            <person name="Oberbach A."/>
            <person name="Till H."/>
            <person name="Bargiela R."/>
            <person name="Campoy C."/>
            <person name="Segura M.T."/>
            <person name="Richter M."/>
            <person name="von Bergen M."/>
            <person name="Seifert J."/>
            <person name="Suarez A."/>
        </authorList>
    </citation>
    <scope>NUCLEOTIDE SEQUENCE</scope>
</reference>
<comment type="cofactor">
    <cofactor evidence="1">
        <name>Mn(2+)</name>
        <dbReference type="ChEBI" id="CHEBI:29035"/>
    </cofactor>
</comment>
<keyword evidence="5" id="KW-0479">Metal-binding</keyword>
<dbReference type="NCBIfam" id="TIGR01307">
    <property type="entry name" value="pgm_bpd_ind"/>
    <property type="match status" value="1"/>
</dbReference>
<protein>
    <recommendedName>
        <fullName evidence="4">phosphoglycerate mutase (2,3-diphosphoglycerate-independent)</fullName>
        <ecNumber evidence="4">5.4.2.12</ecNumber>
    </recommendedName>
</protein>
<evidence type="ECO:0000256" key="7">
    <source>
        <dbReference type="ARBA" id="ARBA00023211"/>
    </source>
</evidence>
<dbReference type="Gene3D" id="3.40.720.10">
    <property type="entry name" value="Alkaline Phosphatase, subunit A"/>
    <property type="match status" value="1"/>
</dbReference>
<evidence type="ECO:0000259" key="9">
    <source>
        <dbReference type="Pfam" id="PF06415"/>
    </source>
</evidence>
<dbReference type="PANTHER" id="PTHR31637:SF0">
    <property type="entry name" value="2,3-BISPHOSPHOGLYCERATE-INDEPENDENT PHOSPHOGLYCERATE MUTASE"/>
    <property type="match status" value="1"/>
</dbReference>